<evidence type="ECO:0000259" key="3">
    <source>
        <dbReference type="Pfam" id="PF00881"/>
    </source>
</evidence>
<evidence type="ECO:0000256" key="1">
    <source>
        <dbReference type="ARBA" id="ARBA00007118"/>
    </source>
</evidence>
<keyword evidence="2 4" id="KW-0560">Oxidoreductase</keyword>
<gene>
    <name evidence="4" type="primary">yodC</name>
    <name evidence="4" type="ORF">KMAL_26710</name>
</gene>
<dbReference type="Proteomes" id="UP000237344">
    <property type="component" value="Unassembled WGS sequence"/>
</dbReference>
<sequence>METFEAIRTRRAIRAYDPTYRLDDAELAALLHAARHAPSAFNIQHCRFVVVKDPALRAQLRKVAWDQAQVTDASALVVICADMAAWKKDPARYFNGAPKAVQDQMAGMIRDYYMGREWVQRDETMRSAGLAAQTLMLAATARGYQTCPMDGFDYDAVGKLINLPDDHVVAMFVVIGKATQEAAPRVGALPDGEVILTDRFPG</sequence>
<dbReference type="InterPro" id="IPR000415">
    <property type="entry name" value="Nitroreductase-like"/>
</dbReference>
<dbReference type="PANTHER" id="PTHR43673">
    <property type="entry name" value="NAD(P)H NITROREDUCTASE YDGI-RELATED"/>
    <property type="match status" value="1"/>
</dbReference>
<dbReference type="GO" id="GO:0016491">
    <property type="term" value="F:oxidoreductase activity"/>
    <property type="evidence" value="ECO:0007669"/>
    <property type="project" value="UniProtKB-KW"/>
</dbReference>
<accession>A0A2S3VYK0</accession>
<comment type="similarity">
    <text evidence="1">Belongs to the nitroreductase family.</text>
</comment>
<proteinExistence type="inferred from homology"/>
<dbReference type="RefSeq" id="WP_110096158.1">
    <property type="nucleotide sequence ID" value="NZ_NKUE01000002.1"/>
</dbReference>
<evidence type="ECO:0000313" key="5">
    <source>
        <dbReference type="Proteomes" id="UP000237344"/>
    </source>
</evidence>
<dbReference type="Gene3D" id="3.40.109.10">
    <property type="entry name" value="NADH Oxidase"/>
    <property type="match status" value="1"/>
</dbReference>
<evidence type="ECO:0000256" key="2">
    <source>
        <dbReference type="ARBA" id="ARBA00023002"/>
    </source>
</evidence>
<dbReference type="InterPro" id="IPR029479">
    <property type="entry name" value="Nitroreductase"/>
</dbReference>
<feature type="domain" description="Nitroreductase" evidence="3">
    <location>
        <begin position="7"/>
        <end position="177"/>
    </location>
</feature>
<dbReference type="PANTHER" id="PTHR43673:SF12">
    <property type="entry name" value="PROTEIN DRGA"/>
    <property type="match status" value="1"/>
</dbReference>
<dbReference type="CDD" id="cd02137">
    <property type="entry name" value="MhqN-like"/>
    <property type="match status" value="1"/>
</dbReference>
<dbReference type="EMBL" id="POTC01000050">
    <property type="protein sequence ID" value="POF61696.1"/>
    <property type="molecule type" value="Genomic_DNA"/>
</dbReference>
<dbReference type="AlphaFoldDB" id="A0A2S3VYK0"/>
<reference evidence="4 5" key="1">
    <citation type="submission" date="2018-01" db="EMBL/GenBank/DDBJ databases">
        <title>Draft Genome Sequence of Komagataeibacter maltaceti LMG 1529, a Vinegar Producing Acetic Acid Bacterium Isolated from Malt Vinegar Brewery Acetifiers.</title>
        <authorList>
            <person name="Zhang Q."/>
            <person name="Hollensteiner J."/>
            <person name="Poehlein A."/>
            <person name="Daniel R."/>
        </authorList>
    </citation>
    <scope>NUCLEOTIDE SEQUENCE [LARGE SCALE GENOMIC DNA]</scope>
    <source>
        <strain evidence="4 5">LMG 1529</strain>
    </source>
</reference>
<protein>
    <submittedName>
        <fullName evidence="4">Putative NAD(P)H nitroreductase YodC</fullName>
        <ecNumber evidence="4">1.-.-.-</ecNumber>
    </submittedName>
</protein>
<organism evidence="4 5">
    <name type="scientific">Novacetimonas maltaceti</name>
    <dbReference type="NCBI Taxonomy" id="1203393"/>
    <lineage>
        <taxon>Bacteria</taxon>
        <taxon>Pseudomonadati</taxon>
        <taxon>Pseudomonadota</taxon>
        <taxon>Alphaproteobacteria</taxon>
        <taxon>Acetobacterales</taxon>
        <taxon>Acetobacteraceae</taxon>
        <taxon>Novacetimonas</taxon>
    </lineage>
</organism>
<dbReference type="EC" id="1.-.-.-" evidence="4"/>
<dbReference type="SUPFAM" id="SSF55469">
    <property type="entry name" value="FMN-dependent nitroreductase-like"/>
    <property type="match status" value="1"/>
</dbReference>
<dbReference type="OrthoDB" id="9784375at2"/>
<keyword evidence="5" id="KW-1185">Reference proteome</keyword>
<comment type="caution">
    <text evidence="4">The sequence shown here is derived from an EMBL/GenBank/DDBJ whole genome shotgun (WGS) entry which is preliminary data.</text>
</comment>
<evidence type="ECO:0000313" key="4">
    <source>
        <dbReference type="EMBL" id="POF61696.1"/>
    </source>
</evidence>
<name>A0A2S3VYK0_9PROT</name>
<dbReference type="Pfam" id="PF00881">
    <property type="entry name" value="Nitroreductase"/>
    <property type="match status" value="1"/>
</dbReference>